<evidence type="ECO:0000256" key="1">
    <source>
        <dbReference type="ARBA" id="ARBA00022676"/>
    </source>
</evidence>
<reference evidence="4" key="1">
    <citation type="submission" date="2023-03" db="EMBL/GenBank/DDBJ databases">
        <authorList>
            <person name="Steffen K."/>
            <person name="Cardenas P."/>
        </authorList>
    </citation>
    <scope>NUCLEOTIDE SEQUENCE</scope>
</reference>
<dbReference type="SUPFAM" id="SSF53756">
    <property type="entry name" value="UDP-Glycosyltransferase/glycogen phosphorylase"/>
    <property type="match status" value="1"/>
</dbReference>
<feature type="domain" description="Glycosyl transferase family 1" evidence="2">
    <location>
        <begin position="190"/>
        <end position="353"/>
    </location>
</feature>
<keyword evidence="5" id="KW-1185">Reference proteome</keyword>
<dbReference type="InterPro" id="IPR050194">
    <property type="entry name" value="Glycosyltransferase_grp1"/>
</dbReference>
<organism evidence="4 5">
    <name type="scientific">Geodia barretti</name>
    <name type="common">Barrett's horny sponge</name>
    <dbReference type="NCBI Taxonomy" id="519541"/>
    <lineage>
        <taxon>Eukaryota</taxon>
        <taxon>Metazoa</taxon>
        <taxon>Porifera</taxon>
        <taxon>Demospongiae</taxon>
        <taxon>Heteroscleromorpha</taxon>
        <taxon>Tetractinellida</taxon>
        <taxon>Astrophorina</taxon>
        <taxon>Geodiidae</taxon>
        <taxon>Geodia</taxon>
    </lineage>
</organism>
<dbReference type="Pfam" id="PF13439">
    <property type="entry name" value="Glyco_transf_4"/>
    <property type="match status" value="1"/>
</dbReference>
<dbReference type="Proteomes" id="UP001174909">
    <property type="component" value="Unassembled WGS sequence"/>
</dbReference>
<dbReference type="PANTHER" id="PTHR45947">
    <property type="entry name" value="SULFOQUINOVOSYL TRANSFERASE SQD2"/>
    <property type="match status" value="1"/>
</dbReference>
<dbReference type="InterPro" id="IPR028098">
    <property type="entry name" value="Glyco_trans_4-like_N"/>
</dbReference>
<comment type="caution">
    <text evidence="4">The sequence shown here is derived from an EMBL/GenBank/DDBJ whole genome shotgun (WGS) entry which is preliminary data.</text>
</comment>
<dbReference type="InterPro" id="IPR001296">
    <property type="entry name" value="Glyco_trans_1"/>
</dbReference>
<gene>
    <name evidence="4" type="ORF">GBAR_LOCUS7903</name>
</gene>
<keyword evidence="1 4" id="KW-0808">Transferase</keyword>
<dbReference type="PANTHER" id="PTHR45947:SF3">
    <property type="entry name" value="SULFOQUINOVOSYL TRANSFERASE SQD2"/>
    <property type="match status" value="1"/>
</dbReference>
<dbReference type="GO" id="GO:0016757">
    <property type="term" value="F:glycosyltransferase activity"/>
    <property type="evidence" value="ECO:0007669"/>
    <property type="project" value="UniProtKB-KW"/>
</dbReference>
<evidence type="ECO:0000313" key="5">
    <source>
        <dbReference type="Proteomes" id="UP001174909"/>
    </source>
</evidence>
<sequence>MQALEAHRKIALVSPYDHAFHGGVADHINSLAAQFREWGHTVKIVAPCKSADDIDDDDFIPMGRAVPIPSGGSIARVSFSVWLKPQIKQMLEREVFDVVHFHEPFAGLINRDMLSLVDPMQSTAIGTFHTYEGTRLYKIGAKHLAMPYFRMLQGRIAVSRPAYQFISRQFPGEYDIIPNGIQVDDFAHAEPFEHLKNDGMINLLFLGRMEKRKGLKHLLAAYSKLKWDWPNLRLLVVGGGNPDADSMRIISERNLQDVVFLGRVSDEDKFRYYKTADIYCAPATGKESFGIVLLEAMAAGVPIVASAIEGYSSVVKHGREGLLVPPKDEDALADAIAELLKDAALRRRLATAGMVQVQDYRWERVAQRVMDCYDSSRDAWLQAISQRVVGLQG</sequence>
<dbReference type="CDD" id="cd03801">
    <property type="entry name" value="GT4_PimA-like"/>
    <property type="match status" value="1"/>
</dbReference>
<evidence type="ECO:0000259" key="2">
    <source>
        <dbReference type="Pfam" id="PF00534"/>
    </source>
</evidence>
<protein>
    <submittedName>
        <fullName evidence="4">Phosphatidyl-myo-inositol mannosyltransferase</fullName>
    </submittedName>
</protein>
<accession>A0AA35RIV0</accession>
<proteinExistence type="predicted"/>
<evidence type="ECO:0000313" key="4">
    <source>
        <dbReference type="EMBL" id="CAI8012299.1"/>
    </source>
</evidence>
<dbReference type="EMBL" id="CASHTH010001174">
    <property type="protein sequence ID" value="CAI8012299.1"/>
    <property type="molecule type" value="Genomic_DNA"/>
</dbReference>
<evidence type="ECO:0000259" key="3">
    <source>
        <dbReference type="Pfam" id="PF13439"/>
    </source>
</evidence>
<keyword evidence="1 4" id="KW-0328">Glycosyltransferase</keyword>
<name>A0AA35RIV0_GEOBA</name>
<dbReference type="Gene3D" id="3.40.50.2000">
    <property type="entry name" value="Glycogen Phosphorylase B"/>
    <property type="match status" value="2"/>
</dbReference>
<dbReference type="Pfam" id="PF00534">
    <property type="entry name" value="Glycos_transf_1"/>
    <property type="match status" value="1"/>
</dbReference>
<dbReference type="AlphaFoldDB" id="A0AA35RIV0"/>
<feature type="domain" description="Glycosyltransferase subfamily 4-like N-terminal" evidence="3">
    <location>
        <begin position="22"/>
        <end position="184"/>
    </location>
</feature>